<dbReference type="Proteomes" id="UP000199309">
    <property type="component" value="Unassembled WGS sequence"/>
</dbReference>
<keyword evidence="2" id="KW-1185">Reference proteome</keyword>
<dbReference type="AlphaFoldDB" id="A0A1G9UBN5"/>
<reference evidence="1 2" key="1">
    <citation type="submission" date="2016-10" db="EMBL/GenBank/DDBJ databases">
        <authorList>
            <person name="de Groot N.N."/>
        </authorList>
    </citation>
    <scope>NUCLEOTIDE SEQUENCE [LARGE SCALE GENOMIC DNA]</scope>
    <source>
        <strain evidence="1 2">DSM 16981</strain>
    </source>
</reference>
<proteinExistence type="predicted"/>
<dbReference type="EMBL" id="FNHQ01000009">
    <property type="protein sequence ID" value="SDM57361.1"/>
    <property type="molecule type" value="Genomic_DNA"/>
</dbReference>
<organism evidence="1 2">
    <name type="scientific">Megasphaera paucivorans</name>
    <dbReference type="NCBI Taxonomy" id="349095"/>
    <lineage>
        <taxon>Bacteria</taxon>
        <taxon>Bacillati</taxon>
        <taxon>Bacillota</taxon>
        <taxon>Negativicutes</taxon>
        <taxon>Veillonellales</taxon>
        <taxon>Veillonellaceae</taxon>
        <taxon>Megasphaera</taxon>
    </lineage>
</organism>
<gene>
    <name evidence="1" type="ORF">SAMN05660299_01139</name>
</gene>
<evidence type="ECO:0000313" key="1">
    <source>
        <dbReference type="EMBL" id="SDM57361.1"/>
    </source>
</evidence>
<accession>A0A1G9UBN5</accession>
<protein>
    <submittedName>
        <fullName evidence="1">Uncharacterized protein</fullName>
    </submittedName>
</protein>
<name>A0A1G9UBN5_9FIRM</name>
<evidence type="ECO:0000313" key="2">
    <source>
        <dbReference type="Proteomes" id="UP000199309"/>
    </source>
</evidence>
<sequence length="58" mass="5963">MAGLSGLLFAKGVKGVHYGHHAAEKIQGVHNGHLVTENIGGPLWTPAEERGISDGGCS</sequence>